<accession>A0A8J7K7B2</accession>
<protein>
    <submittedName>
        <fullName evidence="3">DUF2489 domain-containing protein</fullName>
    </submittedName>
</protein>
<comment type="caution">
    <text evidence="3">The sequence shown here is derived from an EMBL/GenBank/DDBJ whole genome shotgun (WGS) entry which is preliminary data.</text>
</comment>
<name>A0A8J7K7B2_9GAMM</name>
<dbReference type="RefSeq" id="WP_193953690.1">
    <property type="nucleotide sequence ID" value="NZ_JADEYS010000012.1"/>
</dbReference>
<dbReference type="AlphaFoldDB" id="A0A8J7K7B2"/>
<keyword evidence="1" id="KW-1133">Transmembrane helix</keyword>
<dbReference type="Proteomes" id="UP000640333">
    <property type="component" value="Unassembled WGS sequence"/>
</dbReference>
<evidence type="ECO:0000313" key="3">
    <source>
        <dbReference type="EMBL" id="MBE9398051.1"/>
    </source>
</evidence>
<sequence length="161" mass="18682">MSETWVYGLIAVGLLVCAGLVVFILRQRATIKAAQEEQAAKLHALEAKAQEQRDYLIESIHVIANAMIHDERMTLTEGTIRISVLLDNLSPQLKQEPDFSVINEVFERTRHIPYLKKWKELDKQERWRYTQEMKQIEAEHKDALLKAAGLLASYPFEKHFH</sequence>
<feature type="domain" description="DUF2489" evidence="2">
    <location>
        <begin position="19"/>
        <end position="148"/>
    </location>
</feature>
<keyword evidence="1" id="KW-0812">Transmembrane</keyword>
<dbReference type="EMBL" id="JADEYS010000012">
    <property type="protein sequence ID" value="MBE9398051.1"/>
    <property type="molecule type" value="Genomic_DNA"/>
</dbReference>
<keyword evidence="1" id="KW-0472">Membrane</keyword>
<feature type="transmembrane region" description="Helical" evidence="1">
    <location>
        <begin position="6"/>
        <end position="25"/>
    </location>
</feature>
<evidence type="ECO:0000313" key="4">
    <source>
        <dbReference type="Proteomes" id="UP000640333"/>
    </source>
</evidence>
<keyword evidence="4" id="KW-1185">Reference proteome</keyword>
<evidence type="ECO:0000256" key="1">
    <source>
        <dbReference type="SAM" id="Phobius"/>
    </source>
</evidence>
<organism evidence="3 4">
    <name type="scientific">Pontibacterium sinense</name>
    <dbReference type="NCBI Taxonomy" id="2781979"/>
    <lineage>
        <taxon>Bacteria</taxon>
        <taxon>Pseudomonadati</taxon>
        <taxon>Pseudomonadota</taxon>
        <taxon>Gammaproteobacteria</taxon>
        <taxon>Oceanospirillales</taxon>
        <taxon>Oceanospirillaceae</taxon>
        <taxon>Pontibacterium</taxon>
    </lineage>
</organism>
<gene>
    <name evidence="3" type="ORF">IOQ59_12355</name>
</gene>
<proteinExistence type="predicted"/>
<evidence type="ECO:0000259" key="2">
    <source>
        <dbReference type="Pfam" id="PF10675"/>
    </source>
</evidence>
<reference evidence="3" key="1">
    <citation type="submission" date="2020-10" db="EMBL/GenBank/DDBJ databases">
        <title>Bacterium isolated from coastal waters sediment.</title>
        <authorList>
            <person name="Chen R.-J."/>
            <person name="Lu D.-C."/>
            <person name="Zhu K.-L."/>
            <person name="Du Z.-J."/>
        </authorList>
    </citation>
    <scope>NUCLEOTIDE SEQUENCE</scope>
    <source>
        <strain evidence="3">N1Y112</strain>
    </source>
</reference>
<dbReference type="Pfam" id="PF10675">
    <property type="entry name" value="DUF2489"/>
    <property type="match status" value="1"/>
</dbReference>
<dbReference type="InterPro" id="IPR019617">
    <property type="entry name" value="DUF2489"/>
</dbReference>